<reference evidence="4" key="2">
    <citation type="journal article" date="2014" name="ISME J.">
        <title>Microbial stratification in low pH oxic and suboxic macroscopic growths along an acid mine drainage.</title>
        <authorList>
            <person name="Mendez-Garcia C."/>
            <person name="Mesa V."/>
            <person name="Sprenger R.R."/>
            <person name="Richter M."/>
            <person name="Diez M.S."/>
            <person name="Solano J."/>
            <person name="Bargiela R."/>
            <person name="Golyshina O.V."/>
            <person name="Manteca A."/>
            <person name="Ramos J.L."/>
            <person name="Gallego J.R."/>
            <person name="Llorente I."/>
            <person name="Martins Dos Santos V.A."/>
            <person name="Jensen O.N."/>
            <person name="Pelaez A.I."/>
            <person name="Sanchez J."/>
            <person name="Ferrer M."/>
        </authorList>
    </citation>
    <scope>NUCLEOTIDE SEQUENCE</scope>
</reference>
<evidence type="ECO:0000256" key="1">
    <source>
        <dbReference type="ARBA" id="ARBA00022603"/>
    </source>
</evidence>
<gene>
    <name evidence="4" type="ORF">B2A_12796</name>
</gene>
<protein>
    <submittedName>
        <fullName evidence="4">23S rRNA (Uracil-5-)-methyltransferase RumA</fullName>
    </submittedName>
</protein>
<dbReference type="GO" id="GO:0070475">
    <property type="term" value="P:rRNA base methylation"/>
    <property type="evidence" value="ECO:0007669"/>
    <property type="project" value="TreeGrafter"/>
</dbReference>
<evidence type="ECO:0000256" key="2">
    <source>
        <dbReference type="ARBA" id="ARBA00022679"/>
    </source>
</evidence>
<proteinExistence type="predicted"/>
<keyword evidence="1 4" id="KW-0489">Methyltransferase</keyword>
<dbReference type="PANTHER" id="PTHR11061:SF49">
    <property type="entry name" value="23S RRNA (URACIL(1939)-C(5))-METHYLTRANSFERASE RLMD"/>
    <property type="match status" value="1"/>
</dbReference>
<dbReference type="PROSITE" id="PS51687">
    <property type="entry name" value="SAM_MT_RNA_M5U"/>
    <property type="match status" value="1"/>
</dbReference>
<name>T0ZW59_9ZZZZ</name>
<dbReference type="Pfam" id="PF05958">
    <property type="entry name" value="tRNA_U5-meth_tr"/>
    <property type="match status" value="1"/>
</dbReference>
<dbReference type="AlphaFoldDB" id="T0ZW59"/>
<dbReference type="InterPro" id="IPR029063">
    <property type="entry name" value="SAM-dependent_MTases_sf"/>
</dbReference>
<organism evidence="4">
    <name type="scientific">mine drainage metagenome</name>
    <dbReference type="NCBI Taxonomy" id="410659"/>
    <lineage>
        <taxon>unclassified sequences</taxon>
        <taxon>metagenomes</taxon>
        <taxon>ecological metagenomes</taxon>
    </lineage>
</organism>
<dbReference type="EMBL" id="AUZZ01009229">
    <property type="protein sequence ID" value="EQD34130.1"/>
    <property type="molecule type" value="Genomic_DNA"/>
</dbReference>
<dbReference type="PROSITE" id="PS01230">
    <property type="entry name" value="TRMA_1"/>
    <property type="match status" value="1"/>
</dbReference>
<evidence type="ECO:0000313" key="4">
    <source>
        <dbReference type="EMBL" id="EQD34130.1"/>
    </source>
</evidence>
<evidence type="ECO:0000256" key="3">
    <source>
        <dbReference type="ARBA" id="ARBA00022691"/>
    </source>
</evidence>
<reference evidence="4" key="1">
    <citation type="submission" date="2013-08" db="EMBL/GenBank/DDBJ databases">
        <authorList>
            <person name="Mendez C."/>
            <person name="Richter M."/>
            <person name="Ferrer M."/>
            <person name="Sanchez J."/>
        </authorList>
    </citation>
    <scope>NUCLEOTIDE SEQUENCE</scope>
</reference>
<keyword evidence="2 4" id="KW-0808">Transferase</keyword>
<keyword evidence="3" id="KW-0949">S-adenosyl-L-methionine</keyword>
<dbReference type="Gene3D" id="3.40.50.150">
    <property type="entry name" value="Vaccinia Virus protein VP39"/>
    <property type="match status" value="1"/>
</dbReference>
<comment type="caution">
    <text evidence="4">The sequence shown here is derived from an EMBL/GenBank/DDBJ whole genome shotgun (WGS) entry which is preliminary data.</text>
</comment>
<dbReference type="PANTHER" id="PTHR11061">
    <property type="entry name" value="RNA M5U METHYLTRANSFERASE"/>
    <property type="match status" value="1"/>
</dbReference>
<sequence length="146" mass="16061">KDRILDLYAGVGNFTLPLARFASSVTAVEGHVSAIETLKRNIEQNRIENVSTAVSDLNEAPAQAWGQASYDALVLDPPRAGAARVLPQVTTWNPSRVLYVSCHPGTLARDAKVLVHTLGYTLSRLRIYDMFPQTEHVETLAMFVRA</sequence>
<dbReference type="SUPFAM" id="SSF53335">
    <property type="entry name" value="S-adenosyl-L-methionine-dependent methyltransferases"/>
    <property type="match status" value="1"/>
</dbReference>
<dbReference type="CDD" id="cd02440">
    <property type="entry name" value="AdoMet_MTases"/>
    <property type="match status" value="1"/>
</dbReference>
<dbReference type="InterPro" id="IPR010280">
    <property type="entry name" value="U5_MeTrfase_fam"/>
</dbReference>
<accession>T0ZW59</accession>
<dbReference type="InterPro" id="IPR030390">
    <property type="entry name" value="MeTrfase_TrmA_AS"/>
</dbReference>
<feature type="non-terminal residue" evidence="4">
    <location>
        <position position="1"/>
    </location>
</feature>
<dbReference type="GO" id="GO:0070041">
    <property type="term" value="F:rRNA (uridine-C5-)-methyltransferase activity"/>
    <property type="evidence" value="ECO:0007669"/>
    <property type="project" value="TreeGrafter"/>
</dbReference>